<proteinExistence type="predicted"/>
<organism evidence="2 3">
    <name type="scientific">Eruca vesicaria subsp. sativa</name>
    <name type="common">Garden rocket</name>
    <name type="synonym">Eruca sativa</name>
    <dbReference type="NCBI Taxonomy" id="29727"/>
    <lineage>
        <taxon>Eukaryota</taxon>
        <taxon>Viridiplantae</taxon>
        <taxon>Streptophyta</taxon>
        <taxon>Embryophyta</taxon>
        <taxon>Tracheophyta</taxon>
        <taxon>Spermatophyta</taxon>
        <taxon>Magnoliopsida</taxon>
        <taxon>eudicotyledons</taxon>
        <taxon>Gunneridae</taxon>
        <taxon>Pentapetalae</taxon>
        <taxon>rosids</taxon>
        <taxon>malvids</taxon>
        <taxon>Brassicales</taxon>
        <taxon>Brassicaceae</taxon>
        <taxon>Brassiceae</taxon>
        <taxon>Eruca</taxon>
    </lineage>
</organism>
<dbReference type="AlphaFoldDB" id="A0ABC8KHU0"/>
<feature type="compositionally biased region" description="Basic and acidic residues" evidence="1">
    <location>
        <begin position="29"/>
        <end position="57"/>
    </location>
</feature>
<name>A0ABC8KHU0_ERUVS</name>
<accession>A0ABC8KHU0</accession>
<feature type="compositionally biased region" description="Basic and acidic residues" evidence="1">
    <location>
        <begin position="68"/>
        <end position="77"/>
    </location>
</feature>
<feature type="compositionally biased region" description="Basic and acidic residues" evidence="1">
    <location>
        <begin position="1"/>
        <end position="13"/>
    </location>
</feature>
<gene>
    <name evidence="2" type="ORF">ERUC_LOCUS24441</name>
</gene>
<comment type="caution">
    <text evidence="2">The sequence shown here is derived from an EMBL/GenBank/DDBJ whole genome shotgun (WGS) entry which is preliminary data.</text>
</comment>
<reference evidence="2 3" key="1">
    <citation type="submission" date="2022-03" db="EMBL/GenBank/DDBJ databases">
        <authorList>
            <person name="Macdonald S."/>
            <person name="Ahmed S."/>
            <person name="Newling K."/>
        </authorList>
    </citation>
    <scope>NUCLEOTIDE SEQUENCE [LARGE SCALE GENOMIC DNA]</scope>
</reference>
<sequence length="177" mass="19775">MEKEWGMLKHDSEQVTGDLGDIVVSDANTETKKEENEVMSDEKRIRESLVQENKDEETLQADEAVSEEASKKHHDNDQEIQDEIYVDLGVIPVSEHANTETSNDNEGMQQIRSINSFAKVEHQEIEEAVQENISEPKKINTFDEEAVVDPTDGVCGVDSDGTISEADSNQETEHGNS</sequence>
<evidence type="ECO:0000313" key="3">
    <source>
        <dbReference type="Proteomes" id="UP001642260"/>
    </source>
</evidence>
<keyword evidence="3" id="KW-1185">Reference proteome</keyword>
<feature type="compositionally biased region" description="Polar residues" evidence="1">
    <location>
        <begin position="161"/>
        <end position="170"/>
    </location>
</feature>
<evidence type="ECO:0000256" key="1">
    <source>
        <dbReference type="SAM" id="MobiDB-lite"/>
    </source>
</evidence>
<evidence type="ECO:0000313" key="2">
    <source>
        <dbReference type="EMBL" id="CAH8358685.1"/>
    </source>
</evidence>
<feature type="region of interest" description="Disordered" evidence="1">
    <location>
        <begin position="1"/>
        <end position="79"/>
    </location>
</feature>
<protein>
    <submittedName>
        <fullName evidence="2">Uncharacterized protein</fullName>
    </submittedName>
</protein>
<dbReference type="Proteomes" id="UP001642260">
    <property type="component" value="Unassembled WGS sequence"/>
</dbReference>
<dbReference type="EMBL" id="CAKOAT010252487">
    <property type="protein sequence ID" value="CAH8358685.1"/>
    <property type="molecule type" value="Genomic_DNA"/>
</dbReference>
<feature type="region of interest" description="Disordered" evidence="1">
    <location>
        <begin position="136"/>
        <end position="177"/>
    </location>
</feature>